<evidence type="ECO:0000256" key="1">
    <source>
        <dbReference type="SAM" id="MobiDB-lite"/>
    </source>
</evidence>
<evidence type="ECO:0000313" key="2">
    <source>
        <dbReference type="Proteomes" id="UP001652583"/>
    </source>
</evidence>
<feature type="region of interest" description="Disordered" evidence="1">
    <location>
        <begin position="1"/>
        <end position="139"/>
    </location>
</feature>
<gene>
    <name evidence="3" type="primary">LOC106981807</name>
</gene>
<evidence type="ECO:0000313" key="3">
    <source>
        <dbReference type="RefSeq" id="XP_053065128.1"/>
    </source>
</evidence>
<keyword evidence="2" id="KW-1185">Reference proteome</keyword>
<accession>A0ABM3P0D3</accession>
<dbReference type="GeneID" id="106981807"/>
<dbReference type="Proteomes" id="UP001652583">
    <property type="component" value="Chromosome E4"/>
</dbReference>
<feature type="compositionally biased region" description="Low complexity" evidence="1">
    <location>
        <begin position="94"/>
        <end position="116"/>
    </location>
</feature>
<reference evidence="3" key="1">
    <citation type="submission" date="2025-08" db="UniProtKB">
        <authorList>
            <consortium name="RefSeq"/>
        </authorList>
    </citation>
    <scope>IDENTIFICATION</scope>
    <source>
        <tissue evidence="3">Blood</tissue>
    </source>
</reference>
<dbReference type="RefSeq" id="XP_053065128.1">
    <property type="nucleotide sequence ID" value="XM_053209153.1"/>
</dbReference>
<proteinExistence type="predicted"/>
<protein>
    <submittedName>
        <fullName evidence="3">Uncharacterized protein LOC106981807</fullName>
    </submittedName>
</protein>
<sequence length="269" mass="28583">MIKDGSGYRLGGESFRPKSGDSQWAPQVPPPPPHSKASVKFWEFPNPSAGLRQIFPDASVPCPPRPLGGAAPGTERGKRGRAGGLSSHSREAAAAEPGSAAAAHRPPPAGRSGAARWAERSPGREEAGRRGTANDRAEGRLAQPILELLQHLFPKQTRSGARTERRGLLAHAPPRPRGPQPPCCSCVGRTARHLGPHGRRLPWARVSDDGAAAPPCCPAWEEECRARCHVRLFHGPSFIYCFPQPSEESPVTGAVEPPIFCGSATPSAD</sequence>
<feature type="compositionally biased region" description="Basic and acidic residues" evidence="1">
    <location>
        <begin position="117"/>
        <end position="139"/>
    </location>
</feature>
<name>A0ABM3P0D3_ACIJB</name>
<organism evidence="2 3">
    <name type="scientific">Acinonyx jubatus</name>
    <name type="common">Cheetah</name>
    <dbReference type="NCBI Taxonomy" id="32536"/>
    <lineage>
        <taxon>Eukaryota</taxon>
        <taxon>Metazoa</taxon>
        <taxon>Chordata</taxon>
        <taxon>Craniata</taxon>
        <taxon>Vertebrata</taxon>
        <taxon>Euteleostomi</taxon>
        <taxon>Mammalia</taxon>
        <taxon>Eutheria</taxon>
        <taxon>Laurasiatheria</taxon>
        <taxon>Carnivora</taxon>
        <taxon>Feliformia</taxon>
        <taxon>Felidae</taxon>
        <taxon>Felinae</taxon>
        <taxon>Acinonyx</taxon>
    </lineage>
</organism>